<sequence>MNPFESAADGSPARQGRNDGPPPLPPLTIPGGARSPPPPFNPQQPLQHHPQSGHLAQHPPQHQHHPQFAPPRSQQPPFFSPPLGAGAALPPNSNMAPGGSHQAYLNPNGPPRPAGISFQEPQRIPAQRSGPSRESVKSYGDDKRGLNDPNSSTTALNQVNTLDPESGFSAQNANFRRKKSLVRPDRERMDPNHRQWYYRNHAAHMDVIAGSGGRLGYMPSTTGHLPQHGAAPHGSGMAGIVGPGGGLSGLGVTGPSNVPPGGLGRAPPLRRGKSILGRDEDQIETGINVLKRGVSLRRKQSKSGRVSKEVPRDLGEGKSSRIAPGPVGAWMIYCYVLTICCPGPFLRIFGIRTPEQQRAWREKMGLIGIITLIMSAVGFLTFGFTQTVCGTPPDRYTLGTIDVGSMTFNGYDYSFDGFIHPQVGPFRADTIYNRTNPIYSEPWSSGGQDGSLLFQKIGAACSSLITNRAGGGQPERYFDCTLVRQDGKGGYANNTAPMCHTGSIVNQFNDGGVPANRVLRKRGQVSLNWNNVTDTTRNLAVFRGAVLDLNRLNNLTNTLAYPALFDTLKRRNDEWAGRDVTSAVMRQRLDNEFACLEQITRIGFIDSETIGCVASKVELYLSLVFIIGVVAIKFFMAVLFGWFLSWRLGNYANETYEQRMKRAAEIEQWSDDIYRPAPAGYRPNARKHKSFLPTQSRFSVADPLSLKSGSRAPMPLSEKRMTRAGRLGVASPLGGSPPGSPSVAGGRSSASLAPKGDHSRRSSLSGGPGEGAMGVCPFPLHNIVPQPGPDYRPFGFQLAHSICLVTAYSESFEGLRTTLDSLATTDYPNSHKLLLVIADGIVKGAGSDISTPDICLSMMKDLVIPAEEVEGNSYVAIADGYKRHNMCKIYAGFYDYDDETVERSKQQRVPMILVAKCGTPLEADSAKPGNRGKRDSQVLLMAFMQKVMFDERMTAFEYEFFNSIWRVTGVSPDNYEVVLCVDADTKVFPDSLSRMVACMVEDPEIMGLCGETKIANKSETWVTMIQVFEYYISHHQTKAFEACFGGVTCLPGCFSAYRIKAPKGPHGYWVPILANPDIVEHYSENVVDTLHKKNLLLLGEDRYLTTLMLKTFPKRKMMFVPQAVCKTIVPDTFRILLSQRRRWINSTVHNLFELVMVNDLCGTFCFSMRFVVFMELTGTLVLPAAIAFTLYVVVQAFLPNVPTPTIPLILLALILGLPGILIVVTSRKIAYVGWMLIYLLSLPIWNFVLPLYAYWHMDDFSWGATRVVQGENKKDNHGDADGKFDPSHIVMKRWAEFERERRWKSGTHSRDSTYDVVQRTGSPERSGSTRYSVVSSDTFHSNPSGQHDQFGRALPNPSSSSASQFAPDASEMSHAKSASGARARLDSVPLLELPAPLATDAKQRSGASPPGTVVVPRPRATSPSNLPHNSTHPALGSVHAFSPTQHSAARLPTAPSAGVYEAYPHTDIADDEKRPMIGSTSSSPDPEPRRYVGADEAVRHGNVSTEQRYPAVSESAYPMQAYTAEPESDVSMSPSAAQQPFAPSAALQSRPSTRGFSLVDDGPVANAQGVRQVQRGARRSQLPNAATSPPTATSPATGSRTGNLPPGAAPPSFD</sequence>
<dbReference type="EC" id="2.4.1.16" evidence="3"/>
<dbReference type="SUPFAM" id="SSF53448">
    <property type="entry name" value="Nucleotide-diphospho-sugar transferases"/>
    <property type="match status" value="1"/>
</dbReference>
<dbReference type="Gene3D" id="3.90.550.10">
    <property type="entry name" value="Spore Coat Polysaccharide Biosynthesis Protein SpsA, Chain A"/>
    <property type="match status" value="1"/>
</dbReference>
<dbReference type="EMBL" id="DF830072">
    <property type="protein sequence ID" value="GAK64526.1"/>
    <property type="molecule type" value="Genomic_DNA"/>
</dbReference>
<dbReference type="GeneID" id="26303438"/>
<evidence type="ECO:0000256" key="11">
    <source>
        <dbReference type="ARBA" id="ARBA00023329"/>
    </source>
</evidence>
<dbReference type="GO" id="GO:0004100">
    <property type="term" value="F:chitin synthase activity"/>
    <property type="evidence" value="ECO:0007669"/>
    <property type="project" value="UniProtKB-EC"/>
</dbReference>
<dbReference type="Proteomes" id="UP000053758">
    <property type="component" value="Unassembled WGS sequence"/>
</dbReference>
<dbReference type="Pfam" id="PF03142">
    <property type="entry name" value="Chitin_synth_2"/>
    <property type="match status" value="1"/>
</dbReference>
<keyword evidence="10" id="KW-0325">Glycoprotein</keyword>
<evidence type="ECO:0000313" key="14">
    <source>
        <dbReference type="Proteomes" id="UP000053758"/>
    </source>
</evidence>
<dbReference type="GO" id="GO:0005886">
    <property type="term" value="C:plasma membrane"/>
    <property type="evidence" value="ECO:0007669"/>
    <property type="project" value="UniProtKB-SubCell"/>
</dbReference>
<evidence type="ECO:0000256" key="9">
    <source>
        <dbReference type="ARBA" id="ARBA00023136"/>
    </source>
</evidence>
<evidence type="ECO:0000256" key="8">
    <source>
        <dbReference type="ARBA" id="ARBA00022989"/>
    </source>
</evidence>
<dbReference type="PANTHER" id="PTHR22914">
    <property type="entry name" value="CHITIN SYNTHASE"/>
    <property type="match status" value="1"/>
</dbReference>
<evidence type="ECO:0000256" key="4">
    <source>
        <dbReference type="ARBA" id="ARBA00022475"/>
    </source>
</evidence>
<evidence type="ECO:0000256" key="5">
    <source>
        <dbReference type="ARBA" id="ARBA00022676"/>
    </source>
</evidence>
<dbReference type="InterPro" id="IPR004835">
    <property type="entry name" value="Chitin_synth"/>
</dbReference>
<evidence type="ECO:0000256" key="10">
    <source>
        <dbReference type="ARBA" id="ARBA00023180"/>
    </source>
</evidence>
<feature type="domain" description="Chitin synthase 4-like" evidence="12">
    <location>
        <begin position="526"/>
        <end position="604"/>
    </location>
</feature>
<proteinExistence type="predicted"/>
<dbReference type="GO" id="GO:0030428">
    <property type="term" value="C:cell septum"/>
    <property type="evidence" value="ECO:0007669"/>
    <property type="project" value="TreeGrafter"/>
</dbReference>
<dbReference type="GO" id="GO:0030659">
    <property type="term" value="C:cytoplasmic vesicle membrane"/>
    <property type="evidence" value="ECO:0007669"/>
    <property type="project" value="UniProtKB-SubCell"/>
</dbReference>
<keyword evidence="4" id="KW-1003">Cell membrane</keyword>
<evidence type="ECO:0000259" key="12">
    <source>
        <dbReference type="Pfam" id="PF22997"/>
    </source>
</evidence>
<dbReference type="OrthoDB" id="370884at2759"/>
<dbReference type="PANTHER" id="PTHR22914:SF16">
    <property type="entry name" value="CHITIN SYNTHASE 3"/>
    <property type="match status" value="1"/>
</dbReference>
<evidence type="ECO:0000256" key="3">
    <source>
        <dbReference type="ARBA" id="ARBA00012543"/>
    </source>
</evidence>
<evidence type="ECO:0000256" key="1">
    <source>
        <dbReference type="ARBA" id="ARBA00004439"/>
    </source>
</evidence>
<evidence type="ECO:0000256" key="7">
    <source>
        <dbReference type="ARBA" id="ARBA00022692"/>
    </source>
</evidence>
<accession>A0A081CCY0</accession>
<gene>
    <name evidence="13" type="ORF">PAN0_005c2740</name>
</gene>
<dbReference type="CDD" id="cd04190">
    <property type="entry name" value="Chitin_synth_C"/>
    <property type="match status" value="1"/>
</dbReference>
<keyword evidence="7" id="KW-0812">Transmembrane</keyword>
<keyword evidence="9" id="KW-0472">Membrane</keyword>
<keyword evidence="14" id="KW-1185">Reference proteome</keyword>
<organism evidence="13 14">
    <name type="scientific">Pseudozyma antarctica</name>
    <name type="common">Yeast</name>
    <name type="synonym">Candida antarctica</name>
    <dbReference type="NCBI Taxonomy" id="84753"/>
    <lineage>
        <taxon>Eukaryota</taxon>
        <taxon>Fungi</taxon>
        <taxon>Dikarya</taxon>
        <taxon>Basidiomycota</taxon>
        <taxon>Ustilaginomycotina</taxon>
        <taxon>Ustilaginomycetes</taxon>
        <taxon>Ustilaginales</taxon>
        <taxon>Ustilaginaceae</taxon>
        <taxon>Moesziomyces</taxon>
    </lineage>
</organism>
<dbReference type="RefSeq" id="XP_014657466.1">
    <property type="nucleotide sequence ID" value="XM_014801980.1"/>
</dbReference>
<evidence type="ECO:0000256" key="6">
    <source>
        <dbReference type="ARBA" id="ARBA00022679"/>
    </source>
</evidence>
<name>A0A081CCY0_PSEA2</name>
<keyword evidence="8" id="KW-1133">Transmembrane helix</keyword>
<protein>
    <recommendedName>
        <fullName evidence="3">chitin synthase</fullName>
        <ecNumber evidence="3">2.4.1.16</ecNumber>
    </recommendedName>
</protein>
<keyword evidence="5" id="KW-0328">Glycosyltransferase</keyword>
<keyword evidence="6" id="KW-0808">Transferase</keyword>
<dbReference type="GO" id="GO:0006031">
    <property type="term" value="P:chitin biosynthetic process"/>
    <property type="evidence" value="ECO:0007669"/>
    <property type="project" value="TreeGrafter"/>
</dbReference>
<dbReference type="HOGENOM" id="CLU_002572_1_0_1"/>
<keyword evidence="11" id="KW-0968">Cytoplasmic vesicle</keyword>
<evidence type="ECO:0000313" key="13">
    <source>
        <dbReference type="EMBL" id="GAK64526.1"/>
    </source>
</evidence>
<comment type="subcellular location">
    <subcellularLocation>
        <location evidence="2">Cell membrane</location>
        <topology evidence="2">Multi-pass membrane protein</topology>
    </subcellularLocation>
    <subcellularLocation>
        <location evidence="1">Cytoplasmic vesicle membrane</location>
        <topology evidence="1">Multi-pass membrane protein</topology>
    </subcellularLocation>
</comment>
<evidence type="ECO:0000256" key="2">
    <source>
        <dbReference type="ARBA" id="ARBA00004651"/>
    </source>
</evidence>
<dbReference type="InterPro" id="IPR029044">
    <property type="entry name" value="Nucleotide-diphossugar_trans"/>
</dbReference>
<reference evidence="14" key="1">
    <citation type="journal article" date="2014" name="Genome Announc.">
        <title>Draft Genome Sequence of the Yeast Pseudozyma antarctica Type Strain JCM10317, a Producer of the Glycolipid Biosurfactants, Mannosylerythritol Lipids.</title>
        <authorList>
            <person name="Saika A."/>
            <person name="Koike H."/>
            <person name="Hori T."/>
            <person name="Fukuoka T."/>
            <person name="Sato S."/>
            <person name="Habe H."/>
            <person name="Kitamoto D."/>
            <person name="Morita T."/>
        </authorList>
    </citation>
    <scope>NUCLEOTIDE SEQUENCE [LARGE SCALE GENOMIC DNA]</scope>
    <source>
        <strain evidence="14">JCM 10317</strain>
    </source>
</reference>
<dbReference type="Pfam" id="PF22997">
    <property type="entry name" value="CHS4"/>
    <property type="match status" value="1"/>
</dbReference>
<dbReference type="InterPro" id="IPR054295">
    <property type="entry name" value="CHS4-like_dom"/>
</dbReference>